<keyword evidence="4 8" id="KW-0812">Transmembrane</keyword>
<dbReference type="Proteomes" id="UP000323567">
    <property type="component" value="Unassembled WGS sequence"/>
</dbReference>
<evidence type="ECO:0000256" key="10">
    <source>
        <dbReference type="SAM" id="SignalP"/>
    </source>
</evidence>
<evidence type="ECO:0000256" key="8">
    <source>
        <dbReference type="PROSITE-ProRule" id="PRU01360"/>
    </source>
</evidence>
<comment type="subcellular location">
    <subcellularLocation>
        <location evidence="1 8">Cell outer membrane</location>
        <topology evidence="1 8">Multi-pass membrane protein</topology>
    </subcellularLocation>
</comment>
<dbReference type="InterPro" id="IPR000531">
    <property type="entry name" value="Beta-barrel_TonB"/>
</dbReference>
<gene>
    <name evidence="13" type="ORF">F2Y13_08215</name>
</gene>
<accession>A0A5B3G9D1</accession>
<evidence type="ECO:0000256" key="4">
    <source>
        <dbReference type="ARBA" id="ARBA00022692"/>
    </source>
</evidence>
<dbReference type="GO" id="GO:0009279">
    <property type="term" value="C:cell outer membrane"/>
    <property type="evidence" value="ECO:0007669"/>
    <property type="project" value="UniProtKB-SubCell"/>
</dbReference>
<dbReference type="NCBIfam" id="TIGR04056">
    <property type="entry name" value="OMP_RagA_SusC"/>
    <property type="match status" value="1"/>
</dbReference>
<evidence type="ECO:0000256" key="1">
    <source>
        <dbReference type="ARBA" id="ARBA00004571"/>
    </source>
</evidence>
<organism evidence="13 14">
    <name type="scientific">Alistipes shahii</name>
    <dbReference type="NCBI Taxonomy" id="328814"/>
    <lineage>
        <taxon>Bacteria</taxon>
        <taxon>Pseudomonadati</taxon>
        <taxon>Bacteroidota</taxon>
        <taxon>Bacteroidia</taxon>
        <taxon>Bacteroidales</taxon>
        <taxon>Rikenellaceae</taxon>
        <taxon>Alistipes</taxon>
    </lineage>
</organism>
<keyword evidence="3 8" id="KW-1134">Transmembrane beta strand</keyword>
<dbReference type="Gene3D" id="2.40.170.20">
    <property type="entry name" value="TonB-dependent receptor, beta-barrel domain"/>
    <property type="match status" value="1"/>
</dbReference>
<dbReference type="InterPro" id="IPR023996">
    <property type="entry name" value="TonB-dep_OMP_SusC/RagA"/>
</dbReference>
<keyword evidence="5 9" id="KW-0798">TonB box</keyword>
<evidence type="ECO:0000256" key="7">
    <source>
        <dbReference type="ARBA" id="ARBA00023237"/>
    </source>
</evidence>
<dbReference type="InterPro" id="IPR012910">
    <property type="entry name" value="Plug_dom"/>
</dbReference>
<dbReference type="PROSITE" id="PS52016">
    <property type="entry name" value="TONB_DEPENDENT_REC_3"/>
    <property type="match status" value="1"/>
</dbReference>
<dbReference type="InterPro" id="IPR008969">
    <property type="entry name" value="CarboxyPept-like_regulatory"/>
</dbReference>
<feature type="domain" description="TonB-dependent receptor plug" evidence="12">
    <location>
        <begin position="115"/>
        <end position="223"/>
    </location>
</feature>
<dbReference type="InterPro" id="IPR036942">
    <property type="entry name" value="Beta-barrel_TonB_sf"/>
</dbReference>
<evidence type="ECO:0000313" key="13">
    <source>
        <dbReference type="EMBL" id="KAA2370121.1"/>
    </source>
</evidence>
<name>A0A5B3G9D1_9BACT</name>
<comment type="caution">
    <text evidence="13">The sequence shown here is derived from an EMBL/GenBank/DDBJ whole genome shotgun (WGS) entry which is preliminary data.</text>
</comment>
<dbReference type="EMBL" id="VVXK01000010">
    <property type="protein sequence ID" value="KAA2370121.1"/>
    <property type="molecule type" value="Genomic_DNA"/>
</dbReference>
<evidence type="ECO:0000313" key="14">
    <source>
        <dbReference type="Proteomes" id="UP000323567"/>
    </source>
</evidence>
<dbReference type="GeneID" id="92757785"/>
<keyword evidence="13" id="KW-0675">Receptor</keyword>
<evidence type="ECO:0000256" key="5">
    <source>
        <dbReference type="ARBA" id="ARBA00023077"/>
    </source>
</evidence>
<feature type="chain" id="PRO_5023048647" evidence="10">
    <location>
        <begin position="20"/>
        <end position="1022"/>
    </location>
</feature>
<sequence>MSLVAVLILLAAHTAPATAQQKAQTVSGTVLDPDGNPLIGATVVVVKGTQGAVTDVKGKFTIKAKPSDSLQISYLGYKTETLNVGSRTNFTVRMEKDSSTDIDEIVVIGYGQVAKKDLTGSVATVKMNDIKDVPVLSVDNALQGRIAGADFMSTTGEPGATTTIRIRGTRSINASNEPLIVVDGVMDAIHDLNDINSDDIAGISVLKDASSTAIYGSRGANGVILITTKRGLGSKGKVNITFKTDMGFSQLPRQLDIMNASEFAQYRNDYAYFGSDANHPDVGKDTPLSGSVYSDPLSLGEGTNWINEITRTALYSNYALSLSGTSDKSSYYASFSYNDTEGIIQDSGQQRFTGRINLERQLFKWMKVGYTGSYTWRHNDQNKSSIGGTAWYSSAQYLSPLLKPNDTYNPLYYNGQKINTQRALIDLNTYYLERHSNNHAFTLKLEPVKNFTINSTFSYYLYQRHTYRYYPGTLPLKGENEGGEAYRAEWDEHSFSWETTAGYKFEKNGHSFDVLGGFSAYSFASHDFNLSGKGYMDDAILWNNMNAVQDKETYSAGTSYSKKTKTSVYARLNYNWKSRYYLTVTGRYDGASNFAANNKWAFFPSAALKWNISNENFLKDCNWIDDLSLRLSAGLTGNDAISTYRSLATLSSTTGGYLFDGSQPVAFYRSRLDSPDLTWEKTTAYNVAIDWSMFKGRLNITAEAYKSKTTDLLMSLAVAAQTGYTSRWTNIGSTSNKGIELSVESHNIVRPKFHWSTTLTLSHNEQKVDDIGSEDFISAYNSPGNNPYMMYGYVKGYPLNSLWGFKYGGTWKSAEEREENAVTKTYVSPANTDGGPRYYDTNHDGVLSREDLIYQGNADPYLYGGLQNTFYIHGFKLGVYFAYSLGGKIYNYSEIYMAGSQFANQYRYMLNAWHPVRNPNSDIPRAGAKSDAALPSDFMIHDASYLRLKNITLSYTFDLKKKCSWMKDLTLSVSGENLFLWKKYNGFDPDVSSEGTSSTLRRMDLGAYPKPRTIIFSLQLRY</sequence>
<dbReference type="Gene3D" id="2.170.130.10">
    <property type="entry name" value="TonB-dependent receptor, plug domain"/>
    <property type="match status" value="1"/>
</dbReference>
<dbReference type="SUPFAM" id="SSF56935">
    <property type="entry name" value="Porins"/>
    <property type="match status" value="1"/>
</dbReference>
<dbReference type="SUPFAM" id="SSF49464">
    <property type="entry name" value="Carboxypeptidase regulatory domain-like"/>
    <property type="match status" value="1"/>
</dbReference>
<dbReference type="Pfam" id="PF00593">
    <property type="entry name" value="TonB_dep_Rec_b-barrel"/>
    <property type="match status" value="1"/>
</dbReference>
<dbReference type="Pfam" id="PF13715">
    <property type="entry name" value="CarbopepD_reg_2"/>
    <property type="match status" value="1"/>
</dbReference>
<dbReference type="AlphaFoldDB" id="A0A5B3G9D1"/>
<evidence type="ECO:0000256" key="9">
    <source>
        <dbReference type="RuleBase" id="RU003357"/>
    </source>
</evidence>
<feature type="signal peptide" evidence="10">
    <location>
        <begin position="1"/>
        <end position="19"/>
    </location>
</feature>
<dbReference type="FunFam" id="2.170.130.10:FF:000003">
    <property type="entry name" value="SusC/RagA family TonB-linked outer membrane protein"/>
    <property type="match status" value="1"/>
</dbReference>
<dbReference type="Gene3D" id="2.60.40.1120">
    <property type="entry name" value="Carboxypeptidase-like, regulatory domain"/>
    <property type="match status" value="1"/>
</dbReference>
<protein>
    <submittedName>
        <fullName evidence="13">TonB-dependent receptor</fullName>
    </submittedName>
</protein>
<keyword evidence="7 8" id="KW-0998">Cell outer membrane</keyword>
<dbReference type="RefSeq" id="WP_015547618.1">
    <property type="nucleotide sequence ID" value="NZ_CATVWL010000016.1"/>
</dbReference>
<dbReference type="NCBIfam" id="TIGR04057">
    <property type="entry name" value="SusC_RagA_signa"/>
    <property type="match status" value="1"/>
</dbReference>
<dbReference type="InterPro" id="IPR023997">
    <property type="entry name" value="TonB-dep_OMP_SusC/RagA_CS"/>
</dbReference>
<keyword evidence="2 8" id="KW-0813">Transport</keyword>
<evidence type="ECO:0000256" key="6">
    <source>
        <dbReference type="ARBA" id="ARBA00023136"/>
    </source>
</evidence>
<evidence type="ECO:0000256" key="3">
    <source>
        <dbReference type="ARBA" id="ARBA00022452"/>
    </source>
</evidence>
<keyword evidence="6 8" id="KW-0472">Membrane</keyword>
<dbReference type="PROSITE" id="PS00018">
    <property type="entry name" value="EF_HAND_1"/>
    <property type="match status" value="1"/>
</dbReference>
<evidence type="ECO:0000259" key="11">
    <source>
        <dbReference type="Pfam" id="PF00593"/>
    </source>
</evidence>
<evidence type="ECO:0000259" key="12">
    <source>
        <dbReference type="Pfam" id="PF07715"/>
    </source>
</evidence>
<comment type="similarity">
    <text evidence="8 9">Belongs to the TonB-dependent receptor family.</text>
</comment>
<keyword evidence="10" id="KW-0732">Signal</keyword>
<reference evidence="13 14" key="1">
    <citation type="journal article" date="2019" name="Nat. Med.">
        <title>A library of human gut bacterial isolates paired with longitudinal multiomics data enables mechanistic microbiome research.</title>
        <authorList>
            <person name="Poyet M."/>
            <person name="Groussin M."/>
            <person name="Gibbons S.M."/>
            <person name="Avila-Pacheco J."/>
            <person name="Jiang X."/>
            <person name="Kearney S.M."/>
            <person name="Perrotta A.R."/>
            <person name="Berdy B."/>
            <person name="Zhao S."/>
            <person name="Lieberman T.D."/>
            <person name="Swanson P.K."/>
            <person name="Smith M."/>
            <person name="Roesemann S."/>
            <person name="Alexander J.E."/>
            <person name="Rich S.A."/>
            <person name="Livny J."/>
            <person name="Vlamakis H."/>
            <person name="Clish C."/>
            <person name="Bullock K."/>
            <person name="Deik A."/>
            <person name="Scott J."/>
            <person name="Pierce K.A."/>
            <person name="Xavier R.J."/>
            <person name="Alm E.J."/>
        </authorList>
    </citation>
    <scope>NUCLEOTIDE SEQUENCE [LARGE SCALE GENOMIC DNA]</scope>
    <source>
        <strain evidence="13 14">BIOML-A2</strain>
    </source>
</reference>
<dbReference type="InterPro" id="IPR037066">
    <property type="entry name" value="Plug_dom_sf"/>
</dbReference>
<feature type="domain" description="TonB-dependent receptor-like beta-barrel" evidence="11">
    <location>
        <begin position="378"/>
        <end position="832"/>
    </location>
</feature>
<dbReference type="InterPro" id="IPR018247">
    <property type="entry name" value="EF_Hand_1_Ca_BS"/>
</dbReference>
<proteinExistence type="inferred from homology"/>
<evidence type="ECO:0000256" key="2">
    <source>
        <dbReference type="ARBA" id="ARBA00022448"/>
    </source>
</evidence>
<dbReference type="Pfam" id="PF07715">
    <property type="entry name" value="Plug"/>
    <property type="match status" value="1"/>
</dbReference>
<dbReference type="InterPro" id="IPR039426">
    <property type="entry name" value="TonB-dep_rcpt-like"/>
</dbReference>